<evidence type="ECO:0000313" key="3">
    <source>
        <dbReference type="Proteomes" id="UP000799757"/>
    </source>
</evidence>
<dbReference type="AlphaFoldDB" id="A0A6A6XQ73"/>
<evidence type="ECO:0000256" key="1">
    <source>
        <dbReference type="SAM" id="MobiDB-lite"/>
    </source>
</evidence>
<accession>A0A6A6XQ73</accession>
<sequence>MGNPKVGMAIAKFSYGALTWCFVLHDAGNCSAVAMLSRRHRRPVAPRDRKQTKIAWCRSWWRCAITSAFAPRRSPLGVAGGRGPMPDPTSAAADAIHMQFDAEDGSAGLDGIGGDRSSVAWTPGELVGRKGEGTRRGTARGQPYPETCSGALERGWPAARCLP</sequence>
<organism evidence="2 3">
    <name type="scientific">Melanomma pulvis-pyrius CBS 109.77</name>
    <dbReference type="NCBI Taxonomy" id="1314802"/>
    <lineage>
        <taxon>Eukaryota</taxon>
        <taxon>Fungi</taxon>
        <taxon>Dikarya</taxon>
        <taxon>Ascomycota</taxon>
        <taxon>Pezizomycotina</taxon>
        <taxon>Dothideomycetes</taxon>
        <taxon>Pleosporomycetidae</taxon>
        <taxon>Pleosporales</taxon>
        <taxon>Melanommataceae</taxon>
        <taxon>Melanomma</taxon>
    </lineage>
</organism>
<reference evidence="2" key="1">
    <citation type="journal article" date="2020" name="Stud. Mycol.">
        <title>101 Dothideomycetes genomes: a test case for predicting lifestyles and emergence of pathogens.</title>
        <authorList>
            <person name="Haridas S."/>
            <person name="Albert R."/>
            <person name="Binder M."/>
            <person name="Bloem J."/>
            <person name="Labutti K."/>
            <person name="Salamov A."/>
            <person name="Andreopoulos B."/>
            <person name="Baker S."/>
            <person name="Barry K."/>
            <person name="Bills G."/>
            <person name="Bluhm B."/>
            <person name="Cannon C."/>
            <person name="Castanera R."/>
            <person name="Culley D."/>
            <person name="Daum C."/>
            <person name="Ezra D."/>
            <person name="Gonzalez J."/>
            <person name="Henrissat B."/>
            <person name="Kuo A."/>
            <person name="Liang C."/>
            <person name="Lipzen A."/>
            <person name="Lutzoni F."/>
            <person name="Magnuson J."/>
            <person name="Mondo S."/>
            <person name="Nolan M."/>
            <person name="Ohm R."/>
            <person name="Pangilinan J."/>
            <person name="Park H.-J."/>
            <person name="Ramirez L."/>
            <person name="Alfaro M."/>
            <person name="Sun H."/>
            <person name="Tritt A."/>
            <person name="Yoshinaga Y."/>
            <person name="Zwiers L.-H."/>
            <person name="Turgeon B."/>
            <person name="Goodwin S."/>
            <person name="Spatafora J."/>
            <person name="Crous P."/>
            <person name="Grigoriev I."/>
        </authorList>
    </citation>
    <scope>NUCLEOTIDE SEQUENCE</scope>
    <source>
        <strain evidence="2">CBS 109.77</strain>
    </source>
</reference>
<keyword evidence="3" id="KW-1185">Reference proteome</keyword>
<dbReference type="EMBL" id="MU001791">
    <property type="protein sequence ID" value="KAF2798095.1"/>
    <property type="molecule type" value="Genomic_DNA"/>
</dbReference>
<gene>
    <name evidence="2" type="ORF">K505DRAFT_121237</name>
</gene>
<feature type="region of interest" description="Disordered" evidence="1">
    <location>
        <begin position="120"/>
        <end position="146"/>
    </location>
</feature>
<evidence type="ECO:0000313" key="2">
    <source>
        <dbReference type="EMBL" id="KAF2798095.1"/>
    </source>
</evidence>
<name>A0A6A6XQ73_9PLEO</name>
<dbReference type="Proteomes" id="UP000799757">
    <property type="component" value="Unassembled WGS sequence"/>
</dbReference>
<proteinExistence type="predicted"/>
<protein>
    <submittedName>
        <fullName evidence="2">Uncharacterized protein</fullName>
    </submittedName>
</protein>